<dbReference type="Proteomes" id="UP000269721">
    <property type="component" value="Unassembled WGS sequence"/>
</dbReference>
<organism evidence="2 3">
    <name type="scientific">Blyttiomyces helicus</name>
    <dbReference type="NCBI Taxonomy" id="388810"/>
    <lineage>
        <taxon>Eukaryota</taxon>
        <taxon>Fungi</taxon>
        <taxon>Fungi incertae sedis</taxon>
        <taxon>Chytridiomycota</taxon>
        <taxon>Chytridiomycota incertae sedis</taxon>
        <taxon>Chytridiomycetes</taxon>
        <taxon>Chytridiomycetes incertae sedis</taxon>
        <taxon>Blyttiomyces</taxon>
    </lineage>
</organism>
<evidence type="ECO:0000256" key="1">
    <source>
        <dbReference type="SAM" id="MobiDB-lite"/>
    </source>
</evidence>
<accession>A0A4V1IS98</accession>
<proteinExistence type="predicted"/>
<reference evidence="3" key="1">
    <citation type="journal article" date="2018" name="Nat. Microbiol.">
        <title>Leveraging single-cell genomics to expand the fungal tree of life.</title>
        <authorList>
            <person name="Ahrendt S.R."/>
            <person name="Quandt C.A."/>
            <person name="Ciobanu D."/>
            <person name="Clum A."/>
            <person name="Salamov A."/>
            <person name="Andreopoulos B."/>
            <person name="Cheng J.F."/>
            <person name="Woyke T."/>
            <person name="Pelin A."/>
            <person name="Henrissat B."/>
            <person name="Reynolds N.K."/>
            <person name="Benny G.L."/>
            <person name="Smith M.E."/>
            <person name="James T.Y."/>
            <person name="Grigoriev I.V."/>
        </authorList>
    </citation>
    <scope>NUCLEOTIDE SEQUENCE [LARGE SCALE GENOMIC DNA]</scope>
</reference>
<evidence type="ECO:0000313" key="2">
    <source>
        <dbReference type="EMBL" id="RKO92807.1"/>
    </source>
</evidence>
<evidence type="ECO:0000313" key="3">
    <source>
        <dbReference type="Proteomes" id="UP000269721"/>
    </source>
</evidence>
<gene>
    <name evidence="2" type="ORF">BDK51DRAFT_27268</name>
</gene>
<dbReference type="AlphaFoldDB" id="A0A4V1IS98"/>
<dbReference type="EMBL" id="KZ994490">
    <property type="protein sequence ID" value="RKO92807.1"/>
    <property type="molecule type" value="Genomic_DNA"/>
</dbReference>
<keyword evidence="3" id="KW-1185">Reference proteome</keyword>
<feature type="region of interest" description="Disordered" evidence="1">
    <location>
        <begin position="335"/>
        <end position="361"/>
    </location>
</feature>
<protein>
    <submittedName>
        <fullName evidence="2">Uncharacterized protein</fullName>
    </submittedName>
</protein>
<name>A0A4V1IS98_9FUNG</name>
<sequence>MAAPRRHPWSQYFVLGGPERREPVAHTLDARHEGLLFPAASPQNVHLCRERAERRPLDQLPPELLPLSLRSATAGMNDDDNDGLYALVDLSSIELTPDGALEFDTMTPPTTREEEKTFATLQATAADADPPFPISPQAAIESLKELNIESGRREKSFRSTLSIKFLIPVKAINILATAFAMQGPPLDNDQQDVLLIVCHHILTIFGAPQSAVQPFTLWLAGRAGTGKTWKRIELIKCPPSTTSSPSTTTFQVKTKSLRGTTTTITICRTGFQIIPSLAFTVYKAQGLTIHHAILDLSIPPGPFDSNFTYIMNSWTFTPDGIAILQSFDPKILTLPPPNDVDIPRPSSTYGHSFPKHTSDCN</sequence>